<reference evidence="4" key="1">
    <citation type="journal article" date="2018" name="Nat. Microbiol.">
        <title>Leveraging single-cell genomics to expand the fungal tree of life.</title>
        <authorList>
            <person name="Ahrendt S.R."/>
            <person name="Quandt C.A."/>
            <person name="Ciobanu D."/>
            <person name="Clum A."/>
            <person name="Salamov A."/>
            <person name="Andreopoulos B."/>
            <person name="Cheng J.F."/>
            <person name="Woyke T."/>
            <person name="Pelin A."/>
            <person name="Henrissat B."/>
            <person name="Reynolds N.K."/>
            <person name="Benny G.L."/>
            <person name="Smith M.E."/>
            <person name="James T.Y."/>
            <person name="Grigoriev I.V."/>
        </authorList>
    </citation>
    <scope>NUCLEOTIDE SEQUENCE [LARGE SCALE GENOMIC DNA]</scope>
    <source>
        <strain evidence="4">RSA 468</strain>
    </source>
</reference>
<feature type="compositionally biased region" description="Low complexity" evidence="1">
    <location>
        <begin position="26"/>
        <end position="40"/>
    </location>
</feature>
<sequence length="123" mass="13314">MYFQTIVLTLALTTLAAHSHVTNPATTGSSGQLSRRSLSSDTTLPQLFRRTTVTFDPFSKEGARYQSKSTTPVPKTNKNTSKLDISQEVTRTGSPQSNNLSKNAATKRNAPSLANSTNKKIKA</sequence>
<dbReference type="AlphaFoldDB" id="A0A4P9ZMV7"/>
<accession>A0A4P9ZMV7</accession>
<keyword evidence="4" id="KW-1185">Reference proteome</keyword>
<evidence type="ECO:0000256" key="1">
    <source>
        <dbReference type="SAM" id="MobiDB-lite"/>
    </source>
</evidence>
<dbReference type="Proteomes" id="UP000268162">
    <property type="component" value="Unassembled WGS sequence"/>
</dbReference>
<gene>
    <name evidence="3" type="ORF">BJ085DRAFT_35065</name>
</gene>
<feature type="compositionally biased region" description="Polar residues" evidence="1">
    <location>
        <begin position="66"/>
        <end position="106"/>
    </location>
</feature>
<dbReference type="EMBL" id="ML003507">
    <property type="protein sequence ID" value="RKP33862.1"/>
    <property type="molecule type" value="Genomic_DNA"/>
</dbReference>
<organism evidence="3 4">
    <name type="scientific">Dimargaris cristalligena</name>
    <dbReference type="NCBI Taxonomy" id="215637"/>
    <lineage>
        <taxon>Eukaryota</taxon>
        <taxon>Fungi</taxon>
        <taxon>Fungi incertae sedis</taxon>
        <taxon>Zoopagomycota</taxon>
        <taxon>Kickxellomycotina</taxon>
        <taxon>Dimargaritomycetes</taxon>
        <taxon>Dimargaritales</taxon>
        <taxon>Dimargaritaceae</taxon>
        <taxon>Dimargaris</taxon>
    </lineage>
</organism>
<keyword evidence="2" id="KW-0732">Signal</keyword>
<feature type="chain" id="PRO_5020895192" evidence="2">
    <location>
        <begin position="20"/>
        <end position="123"/>
    </location>
</feature>
<protein>
    <submittedName>
        <fullName evidence="3">Uncharacterized protein</fullName>
    </submittedName>
</protein>
<evidence type="ECO:0000313" key="3">
    <source>
        <dbReference type="EMBL" id="RKP33862.1"/>
    </source>
</evidence>
<evidence type="ECO:0000256" key="2">
    <source>
        <dbReference type="SAM" id="SignalP"/>
    </source>
</evidence>
<feature type="signal peptide" evidence="2">
    <location>
        <begin position="1"/>
        <end position="19"/>
    </location>
</feature>
<feature type="region of interest" description="Disordered" evidence="1">
    <location>
        <begin position="59"/>
        <end position="123"/>
    </location>
</feature>
<feature type="compositionally biased region" description="Polar residues" evidence="1">
    <location>
        <begin position="112"/>
        <end position="123"/>
    </location>
</feature>
<evidence type="ECO:0000313" key="4">
    <source>
        <dbReference type="Proteomes" id="UP000268162"/>
    </source>
</evidence>
<feature type="region of interest" description="Disordered" evidence="1">
    <location>
        <begin position="21"/>
        <end position="45"/>
    </location>
</feature>
<name>A0A4P9ZMV7_9FUNG</name>
<proteinExistence type="predicted"/>